<protein>
    <recommendedName>
        <fullName evidence="2">Transcription elongation factor Eaf N-terminal domain-containing protein</fullName>
    </recommendedName>
</protein>
<feature type="compositionally biased region" description="Acidic residues" evidence="1">
    <location>
        <begin position="395"/>
        <end position="413"/>
    </location>
</feature>
<feature type="compositionally biased region" description="Low complexity" evidence="1">
    <location>
        <begin position="255"/>
        <end position="278"/>
    </location>
</feature>
<evidence type="ECO:0000259" key="2">
    <source>
        <dbReference type="Pfam" id="PF09816"/>
    </source>
</evidence>
<feature type="compositionally biased region" description="Basic and acidic residues" evidence="1">
    <location>
        <begin position="168"/>
        <end position="190"/>
    </location>
</feature>
<dbReference type="GeneID" id="55991909"/>
<evidence type="ECO:0000256" key="1">
    <source>
        <dbReference type="SAM" id="MobiDB-lite"/>
    </source>
</evidence>
<feature type="compositionally biased region" description="Polar residues" evidence="1">
    <location>
        <begin position="311"/>
        <end position="320"/>
    </location>
</feature>
<evidence type="ECO:0000313" key="3">
    <source>
        <dbReference type="EMBL" id="QKX57297.1"/>
    </source>
</evidence>
<reference evidence="4" key="1">
    <citation type="submission" date="2020-06" db="EMBL/GenBank/DDBJ databases">
        <title>A chromosome-scale genome assembly of Talaromyces rugulosus W13939.</title>
        <authorList>
            <person name="Wang B."/>
            <person name="Guo L."/>
            <person name="Ye K."/>
            <person name="Wang L."/>
        </authorList>
    </citation>
    <scope>NUCLEOTIDE SEQUENCE [LARGE SCALE GENOMIC DNA]</scope>
    <source>
        <strain evidence="4">W13939</strain>
    </source>
</reference>
<feature type="compositionally biased region" description="Polar residues" evidence="1">
    <location>
        <begin position="417"/>
        <end position="427"/>
    </location>
</feature>
<dbReference type="OrthoDB" id="125903at2759"/>
<accession>A0A7H8QTK2</accession>
<dbReference type="AlphaFoldDB" id="A0A7H8QTK2"/>
<dbReference type="Pfam" id="PF09816">
    <property type="entry name" value="EAF"/>
    <property type="match status" value="1"/>
</dbReference>
<dbReference type="InterPro" id="IPR019194">
    <property type="entry name" value="Tscrpt_elong_fac_Eaf_N"/>
</dbReference>
<dbReference type="RefSeq" id="XP_035343475.1">
    <property type="nucleotide sequence ID" value="XM_035487582.1"/>
</dbReference>
<name>A0A7H8QTK2_TALRU</name>
<feature type="compositionally biased region" description="Acidic residues" evidence="1">
    <location>
        <begin position="430"/>
        <end position="440"/>
    </location>
</feature>
<feature type="compositionally biased region" description="Acidic residues" evidence="1">
    <location>
        <begin position="356"/>
        <end position="368"/>
    </location>
</feature>
<sequence length="440" mass="47991">MSLNSTSGAPAIDPTKHGEYPILLGNKLADSRDVDLSSFVNITYNHKSKSATANQRTKVTRSGVSQDLYHLTITDKAGNAEQTTLEYKYKGSADPSLPVQGPDTRNLVLVFDPNRKAFILESVGTSLNFNLRSAPGKNREVIEQYEQLHTLDDDLDHASRDESDDENLEKADQDNPFDFRHFLPKADAENAKPTTTVSTTTTPDPHGAFSRADTPVTKPSKVAKLTKTDKANPKPLPKPLKQQNTNSLQRPKQGPKSTPTSTAPTPTPATTKKQPKSAPRVEPEDLSSESAPPSDYDDDGLAEPQREESNKATASPSSNIIVDGDLIIDMGSPPPSRPAFKVNPAHFSSNNSSANEADDDDEDEEEFEDLRLPSPARQTEAPSAPVPPADTQKGEDEDDEDALAAEMEAAFEEEASRTQNIQQTHRYVSSEDESEVSEEE</sequence>
<dbReference type="EMBL" id="CP055899">
    <property type="protein sequence ID" value="QKX57297.1"/>
    <property type="molecule type" value="Genomic_DNA"/>
</dbReference>
<feature type="domain" description="Transcription elongation factor Eaf N-terminal" evidence="2">
    <location>
        <begin position="20"/>
        <end position="135"/>
    </location>
</feature>
<proteinExistence type="predicted"/>
<evidence type="ECO:0000313" key="4">
    <source>
        <dbReference type="Proteomes" id="UP000509510"/>
    </source>
</evidence>
<feature type="region of interest" description="Disordered" evidence="1">
    <location>
        <begin position="152"/>
        <end position="440"/>
    </location>
</feature>
<dbReference type="KEGG" id="trg:TRUGW13939_04408"/>
<gene>
    <name evidence="3" type="ORF">TRUGW13939_04408</name>
</gene>
<dbReference type="Proteomes" id="UP000509510">
    <property type="component" value="Chromosome II"/>
</dbReference>
<organism evidence="3 4">
    <name type="scientific">Talaromyces rugulosus</name>
    <name type="common">Penicillium rugulosum</name>
    <dbReference type="NCBI Taxonomy" id="121627"/>
    <lineage>
        <taxon>Eukaryota</taxon>
        <taxon>Fungi</taxon>
        <taxon>Dikarya</taxon>
        <taxon>Ascomycota</taxon>
        <taxon>Pezizomycotina</taxon>
        <taxon>Eurotiomycetes</taxon>
        <taxon>Eurotiomycetidae</taxon>
        <taxon>Eurotiales</taxon>
        <taxon>Trichocomaceae</taxon>
        <taxon>Talaromyces</taxon>
        <taxon>Talaromyces sect. Islandici</taxon>
    </lineage>
</organism>
<keyword evidence="4" id="KW-1185">Reference proteome</keyword>
<feature type="compositionally biased region" description="Basic and acidic residues" evidence="1">
    <location>
        <begin position="152"/>
        <end position="161"/>
    </location>
</feature>